<name>A0A0S4M3D4_9BURK</name>
<feature type="domain" description="Lumazine-binding" evidence="10">
    <location>
        <begin position="1"/>
        <end position="101"/>
    </location>
</feature>
<dbReference type="RefSeq" id="WP_092490450.1">
    <property type="nucleotide sequence ID" value="NZ_LN906597.1"/>
</dbReference>
<evidence type="ECO:0000256" key="7">
    <source>
        <dbReference type="ARBA" id="ARBA00022679"/>
    </source>
</evidence>
<reference evidence="12" key="1">
    <citation type="submission" date="2015-11" db="EMBL/GenBank/DDBJ databases">
        <authorList>
            <person name="Seth-Smith H.M.B."/>
        </authorList>
    </citation>
    <scope>NUCLEOTIDE SEQUENCE [LARGE SCALE GENOMIC DNA]</scope>
    <source>
        <strain evidence="12">2013Ark11</strain>
    </source>
</reference>
<dbReference type="Pfam" id="PF00677">
    <property type="entry name" value="Lum_binding"/>
    <property type="match status" value="2"/>
</dbReference>
<dbReference type="Gene3D" id="2.40.30.20">
    <property type="match status" value="2"/>
</dbReference>
<dbReference type="CDD" id="cd00402">
    <property type="entry name" value="Riboflavin_synthase_like"/>
    <property type="match status" value="1"/>
</dbReference>
<evidence type="ECO:0000256" key="4">
    <source>
        <dbReference type="ARBA" id="ARBA00012827"/>
    </source>
</evidence>
<comment type="function">
    <text evidence="2">Catalyzes the dismutation of two molecules of 6,7-dimethyl-8-ribityllumazine, resulting in the formation of riboflavin and 5-amino-6-(D-ribitylamino)uracil.</text>
</comment>
<dbReference type="GO" id="GO:0009231">
    <property type="term" value="P:riboflavin biosynthetic process"/>
    <property type="evidence" value="ECO:0007669"/>
    <property type="project" value="UniProtKB-KW"/>
</dbReference>
<protein>
    <recommendedName>
        <fullName evidence="5">Riboflavin synthase</fullName>
        <ecNumber evidence="4">2.5.1.9</ecNumber>
    </recommendedName>
</protein>
<dbReference type="Proteomes" id="UP000198651">
    <property type="component" value="Chromosome I"/>
</dbReference>
<dbReference type="AlphaFoldDB" id="A0A0S4M3D4"/>
<dbReference type="PIRSF" id="PIRSF000498">
    <property type="entry name" value="Riboflavin_syn_A"/>
    <property type="match status" value="1"/>
</dbReference>
<dbReference type="InterPro" id="IPR026017">
    <property type="entry name" value="Lumazine-bd_dom"/>
</dbReference>
<evidence type="ECO:0000313" key="11">
    <source>
        <dbReference type="EMBL" id="CUT17378.1"/>
    </source>
</evidence>
<evidence type="ECO:0000259" key="10">
    <source>
        <dbReference type="PROSITE" id="PS51177"/>
    </source>
</evidence>
<dbReference type="PANTHER" id="PTHR21098">
    <property type="entry name" value="RIBOFLAVIN SYNTHASE ALPHA CHAIN"/>
    <property type="match status" value="1"/>
</dbReference>
<evidence type="ECO:0000313" key="12">
    <source>
        <dbReference type="Proteomes" id="UP000198651"/>
    </source>
</evidence>
<evidence type="ECO:0000256" key="8">
    <source>
        <dbReference type="ARBA" id="ARBA00022737"/>
    </source>
</evidence>
<dbReference type="EC" id="2.5.1.9" evidence="4"/>
<keyword evidence="6" id="KW-0686">Riboflavin biosynthesis</keyword>
<feature type="repeat" description="Lumazine-binding" evidence="9">
    <location>
        <begin position="1"/>
        <end position="101"/>
    </location>
</feature>
<dbReference type="SUPFAM" id="SSF63380">
    <property type="entry name" value="Riboflavin synthase domain-like"/>
    <property type="match status" value="2"/>
</dbReference>
<evidence type="ECO:0000256" key="1">
    <source>
        <dbReference type="ARBA" id="ARBA00000968"/>
    </source>
</evidence>
<dbReference type="PROSITE" id="PS51177">
    <property type="entry name" value="LUMAZINE_BIND"/>
    <property type="match status" value="2"/>
</dbReference>
<evidence type="ECO:0000256" key="9">
    <source>
        <dbReference type="PROSITE-ProRule" id="PRU00524"/>
    </source>
</evidence>
<organism evidence="11 12">
    <name type="scientific">Candidatus Ichthyocystis hellenicum</name>
    <dbReference type="NCBI Taxonomy" id="1561003"/>
    <lineage>
        <taxon>Bacteria</taxon>
        <taxon>Pseudomonadati</taxon>
        <taxon>Pseudomonadota</taxon>
        <taxon>Betaproteobacteria</taxon>
        <taxon>Burkholderiales</taxon>
        <taxon>Candidatus Ichthyocystis</taxon>
    </lineage>
</organism>
<gene>
    <name evidence="11" type="ORF">Ark11_0533</name>
</gene>
<dbReference type="PANTHER" id="PTHR21098:SF12">
    <property type="entry name" value="RIBOFLAVIN SYNTHASE"/>
    <property type="match status" value="1"/>
</dbReference>
<keyword evidence="12" id="KW-1185">Reference proteome</keyword>
<accession>A0A0S4M3D4</accession>
<evidence type="ECO:0000256" key="6">
    <source>
        <dbReference type="ARBA" id="ARBA00022619"/>
    </source>
</evidence>
<dbReference type="InterPro" id="IPR017938">
    <property type="entry name" value="Riboflavin_synthase-like_b-brl"/>
</dbReference>
<dbReference type="PATRIC" id="fig|1561003.3.peg.546"/>
<evidence type="ECO:0000256" key="5">
    <source>
        <dbReference type="ARBA" id="ARBA00013950"/>
    </source>
</evidence>
<proteinExistence type="predicted"/>
<keyword evidence="7" id="KW-0808">Transferase</keyword>
<feature type="domain" description="Lumazine-binding" evidence="10">
    <location>
        <begin position="102"/>
        <end position="202"/>
    </location>
</feature>
<keyword evidence="8" id="KW-0677">Repeat</keyword>
<dbReference type="NCBIfam" id="NF006767">
    <property type="entry name" value="PRK09289.1"/>
    <property type="match status" value="1"/>
</dbReference>
<dbReference type="EMBL" id="LN906597">
    <property type="protein sequence ID" value="CUT17378.1"/>
    <property type="molecule type" value="Genomic_DNA"/>
</dbReference>
<sequence>MFTGIISGVGRVISVCPKSSGASVFVELCRDRSSGFDLSLVSVGDSVCVSGVCLTVVSVTDAGCGFDVSAETLSCTCLLDVTGALVNLETSLRPSSLVGGHFVYGHVDCVGKIVVWRSVCDSQEMVVSIPPLFAPYIARKCSIAVDGISLTVNGVEDGVEDVRFSVNLIPHTLSHTTSSNFDLSTSVNVEVDMMARYASRCAEVFLNCSRNNGV</sequence>
<comment type="catalytic activity">
    <reaction evidence="1">
        <text>2 6,7-dimethyl-8-(1-D-ribityl)lumazine + H(+) = 5-amino-6-(D-ribitylamino)uracil + riboflavin</text>
        <dbReference type="Rhea" id="RHEA:20772"/>
        <dbReference type="ChEBI" id="CHEBI:15378"/>
        <dbReference type="ChEBI" id="CHEBI:15934"/>
        <dbReference type="ChEBI" id="CHEBI:57986"/>
        <dbReference type="ChEBI" id="CHEBI:58201"/>
        <dbReference type="EC" id="2.5.1.9"/>
    </reaction>
</comment>
<evidence type="ECO:0000256" key="2">
    <source>
        <dbReference type="ARBA" id="ARBA00002803"/>
    </source>
</evidence>
<comment type="pathway">
    <text evidence="3">Cofactor biosynthesis; riboflavin biosynthesis; riboflavin from 2-hydroxy-3-oxobutyl phosphate and 5-amino-6-(D-ribitylamino)uracil: step 2/2.</text>
</comment>
<feature type="repeat" description="Lumazine-binding" evidence="9">
    <location>
        <begin position="102"/>
        <end position="202"/>
    </location>
</feature>
<dbReference type="STRING" id="1561003.Ark11_0533"/>
<dbReference type="InterPro" id="IPR001783">
    <property type="entry name" value="Lumazine-bd"/>
</dbReference>
<evidence type="ECO:0000256" key="3">
    <source>
        <dbReference type="ARBA" id="ARBA00004887"/>
    </source>
</evidence>
<dbReference type="OrthoDB" id="9788537at2"/>
<dbReference type="InterPro" id="IPR023366">
    <property type="entry name" value="ATP_synth_asu-like_sf"/>
</dbReference>
<dbReference type="GO" id="GO:0004746">
    <property type="term" value="F:riboflavin synthase activity"/>
    <property type="evidence" value="ECO:0007669"/>
    <property type="project" value="UniProtKB-EC"/>
</dbReference>